<dbReference type="STRING" id="872970.SAMN04488134_10495"/>
<keyword evidence="1" id="KW-0808">Transferase</keyword>
<dbReference type="InterPro" id="IPR007737">
    <property type="entry name" value="Mga_HTH"/>
</dbReference>
<dbReference type="Pfam" id="PF00874">
    <property type="entry name" value="PRD"/>
    <property type="match status" value="2"/>
</dbReference>
<reference evidence="9 10" key="1">
    <citation type="submission" date="2016-10" db="EMBL/GenBank/DDBJ databases">
        <authorList>
            <person name="de Groot N.N."/>
        </authorList>
    </citation>
    <scope>NUCLEOTIDE SEQUENCE [LARGE SCALE GENOMIC DNA]</scope>
    <source>
        <strain evidence="9 10">CGMCC 1.10434</strain>
    </source>
</reference>
<evidence type="ECO:0000256" key="5">
    <source>
        <dbReference type="ARBA" id="ARBA00023163"/>
    </source>
</evidence>
<feature type="domain" description="PRD" evidence="8">
    <location>
        <begin position="304"/>
        <end position="411"/>
    </location>
</feature>
<feature type="domain" description="PTS EIIA type-2" evidence="6">
    <location>
        <begin position="507"/>
        <end position="646"/>
    </location>
</feature>
<dbReference type="EMBL" id="FODJ01000004">
    <property type="protein sequence ID" value="SEO14447.1"/>
    <property type="molecule type" value="Genomic_DNA"/>
</dbReference>
<dbReference type="Proteomes" id="UP000199300">
    <property type="component" value="Unassembled WGS sequence"/>
</dbReference>
<evidence type="ECO:0000256" key="4">
    <source>
        <dbReference type="ARBA" id="ARBA00023159"/>
    </source>
</evidence>
<organism evidence="9 10">
    <name type="scientific">Amphibacillus marinus</name>
    <dbReference type="NCBI Taxonomy" id="872970"/>
    <lineage>
        <taxon>Bacteria</taxon>
        <taxon>Bacillati</taxon>
        <taxon>Bacillota</taxon>
        <taxon>Bacilli</taxon>
        <taxon>Bacillales</taxon>
        <taxon>Bacillaceae</taxon>
        <taxon>Amphibacillus</taxon>
    </lineage>
</organism>
<dbReference type="RefSeq" id="WP_091496476.1">
    <property type="nucleotide sequence ID" value="NZ_FODJ01000004.1"/>
</dbReference>
<keyword evidence="2" id="KW-0677">Repeat</keyword>
<dbReference type="InterPro" id="IPR036388">
    <property type="entry name" value="WH-like_DNA-bd_sf"/>
</dbReference>
<dbReference type="SUPFAM" id="SSF55804">
    <property type="entry name" value="Phoshotransferase/anion transport protein"/>
    <property type="match status" value="1"/>
</dbReference>
<dbReference type="Gene3D" id="1.10.10.10">
    <property type="entry name" value="Winged helix-like DNA-binding domain superfamily/Winged helix DNA-binding domain"/>
    <property type="match status" value="2"/>
</dbReference>
<evidence type="ECO:0000259" key="8">
    <source>
        <dbReference type="PROSITE" id="PS51372"/>
    </source>
</evidence>
<keyword evidence="4" id="KW-0010">Activator</keyword>
<evidence type="ECO:0000256" key="2">
    <source>
        <dbReference type="ARBA" id="ARBA00022737"/>
    </source>
</evidence>
<dbReference type="InterPro" id="IPR036390">
    <property type="entry name" value="WH_DNA-bd_sf"/>
</dbReference>
<dbReference type="InterPro" id="IPR036634">
    <property type="entry name" value="PRD_sf"/>
</dbReference>
<evidence type="ECO:0000256" key="1">
    <source>
        <dbReference type="ARBA" id="ARBA00022679"/>
    </source>
</evidence>
<gene>
    <name evidence="9" type="ORF">SAMN04488134_10495</name>
</gene>
<dbReference type="GO" id="GO:0006355">
    <property type="term" value="P:regulation of DNA-templated transcription"/>
    <property type="evidence" value="ECO:0007669"/>
    <property type="project" value="InterPro"/>
</dbReference>
<dbReference type="Pfam" id="PF08279">
    <property type="entry name" value="HTH_11"/>
    <property type="match status" value="1"/>
</dbReference>
<dbReference type="PROSITE" id="PS51094">
    <property type="entry name" value="PTS_EIIA_TYPE_2"/>
    <property type="match status" value="1"/>
</dbReference>
<dbReference type="GO" id="GO:0009401">
    <property type="term" value="P:phosphoenolpyruvate-dependent sugar phosphotransferase system"/>
    <property type="evidence" value="ECO:0007669"/>
    <property type="project" value="InterPro"/>
</dbReference>
<dbReference type="Pfam" id="PF00359">
    <property type="entry name" value="PTS_EIIA_2"/>
    <property type="match status" value="1"/>
</dbReference>
<evidence type="ECO:0000313" key="9">
    <source>
        <dbReference type="EMBL" id="SEO14447.1"/>
    </source>
</evidence>
<evidence type="ECO:0000259" key="6">
    <source>
        <dbReference type="PROSITE" id="PS51094"/>
    </source>
</evidence>
<sequence>MNSRIIIILRELMASDKPITSEYLAHVLDVTSRTIREDIKGLDYELRKHGARIKSTRGTGYELIIEDDLDFRQYLNQFVEGQIDGDHLLNSPDARVQYLLKKFLLSEHYLKLDELCDEMHISKSTIQSDLRQVKKLLDKHDITLDKKPNYGLKAIGNEVKLRFAMSEYIFDRSRSASTTIWQDQLTRIADINAEQLEQIWMLLINEIREHKISLSDIAINNLFIHIAIAYKRIKSGHHVSLITQDIDEITKQREYRVAQNIVTAAERILGVTFPTVEVAYIAIHLLGTKMVSQTNMSETTIETIMDQPIQSMTTQILDALEAKMHLGIRHDKELIIGLGLHLKPAINRYKYGMNVRNPMLNDIKQNYTLAFEAGIVAGLVLEELMGVAIDENEIGYIALHIGAAIERKKMQTGPIRCFIVCASGLGSAHLIKYKLKSQFGSRIEILGTTEYYKLQQVPFDKTDFIVSSVPIHQDVPVPVIEVNAILTEKDIVKIEAFVEEDVNSVFEYIREDLLFLSKPLQTKEDVLTFLVKQLQDKVALPNNYLDLVYERESIAPTAYGNLIAIPHPITAQTNVTCLTICTLKKPIDWAGNRVQFVCLLNVEKDSKEDLQNMYEMLGKMVDNPALIQSLTQCTSYREFINTLIALNN</sequence>
<dbReference type="InterPro" id="IPR036095">
    <property type="entry name" value="PTS_EIIB-like_sf"/>
</dbReference>
<dbReference type="Pfam" id="PF05043">
    <property type="entry name" value="Mga"/>
    <property type="match status" value="1"/>
</dbReference>
<feature type="domain" description="PRD" evidence="8">
    <location>
        <begin position="190"/>
        <end position="295"/>
    </location>
</feature>
<evidence type="ECO:0000259" key="7">
    <source>
        <dbReference type="PROSITE" id="PS51099"/>
    </source>
</evidence>
<dbReference type="SUPFAM" id="SSF63520">
    <property type="entry name" value="PTS-regulatory domain, PRD"/>
    <property type="match status" value="2"/>
</dbReference>
<accession>A0A1H8MAP2</accession>
<dbReference type="SUPFAM" id="SSF52794">
    <property type="entry name" value="PTS system IIB component-like"/>
    <property type="match status" value="1"/>
</dbReference>
<dbReference type="InterPro" id="IPR050661">
    <property type="entry name" value="BglG_antiterminators"/>
</dbReference>
<dbReference type="CDD" id="cd05568">
    <property type="entry name" value="PTS_IIB_bgl_like"/>
    <property type="match status" value="1"/>
</dbReference>
<protein>
    <submittedName>
        <fullName evidence="9">Lichenan operon transcriptional antiterminator</fullName>
    </submittedName>
</protein>
<name>A0A1H8MAP2_9BACI</name>
<dbReference type="InterPro" id="IPR002178">
    <property type="entry name" value="PTS_EIIA_type-2_dom"/>
</dbReference>
<dbReference type="Gene3D" id="3.40.50.2300">
    <property type="match status" value="1"/>
</dbReference>
<dbReference type="InterPro" id="IPR013196">
    <property type="entry name" value="HTH_11"/>
</dbReference>
<dbReference type="OrthoDB" id="3710983at2"/>
<dbReference type="InterPro" id="IPR016152">
    <property type="entry name" value="PTrfase/Anion_transptr"/>
</dbReference>
<proteinExistence type="predicted"/>
<dbReference type="PROSITE" id="PS51372">
    <property type="entry name" value="PRD_2"/>
    <property type="match status" value="2"/>
</dbReference>
<dbReference type="GO" id="GO:0008982">
    <property type="term" value="F:protein-N(PI)-phosphohistidine-sugar phosphotransferase activity"/>
    <property type="evidence" value="ECO:0007669"/>
    <property type="project" value="InterPro"/>
</dbReference>
<evidence type="ECO:0000313" key="10">
    <source>
        <dbReference type="Proteomes" id="UP000199300"/>
    </source>
</evidence>
<dbReference type="SUPFAM" id="SSF46785">
    <property type="entry name" value="Winged helix' DNA-binding domain"/>
    <property type="match status" value="1"/>
</dbReference>
<dbReference type="InterPro" id="IPR011608">
    <property type="entry name" value="PRD"/>
</dbReference>
<keyword evidence="5" id="KW-0804">Transcription</keyword>
<evidence type="ECO:0000256" key="3">
    <source>
        <dbReference type="ARBA" id="ARBA00023015"/>
    </source>
</evidence>
<keyword evidence="10" id="KW-1185">Reference proteome</keyword>
<dbReference type="InterPro" id="IPR013011">
    <property type="entry name" value="PTS_EIIB_2"/>
</dbReference>
<dbReference type="PROSITE" id="PS51099">
    <property type="entry name" value="PTS_EIIB_TYPE_2"/>
    <property type="match status" value="1"/>
</dbReference>
<feature type="domain" description="PTS EIIB type-2" evidence="7">
    <location>
        <begin position="415"/>
        <end position="506"/>
    </location>
</feature>
<keyword evidence="3" id="KW-0805">Transcription regulation</keyword>
<dbReference type="PANTHER" id="PTHR30185">
    <property type="entry name" value="CRYPTIC BETA-GLUCOSIDE BGL OPERON ANTITERMINATOR"/>
    <property type="match status" value="1"/>
</dbReference>
<dbReference type="PANTHER" id="PTHR30185:SF13">
    <property type="entry name" value="LICABCH OPERON REGULATOR-RELATED"/>
    <property type="match status" value="1"/>
</dbReference>
<dbReference type="Gene3D" id="3.40.930.10">
    <property type="entry name" value="Mannitol-specific EII, Chain A"/>
    <property type="match status" value="1"/>
</dbReference>
<dbReference type="Gene3D" id="1.10.1790.10">
    <property type="entry name" value="PRD domain"/>
    <property type="match status" value="2"/>
</dbReference>
<dbReference type="AlphaFoldDB" id="A0A1H8MAP2"/>